<dbReference type="RefSeq" id="XP_052905612.1">
    <property type="nucleotide sequence ID" value="XM_053047787.1"/>
</dbReference>
<dbReference type="HOGENOM" id="CLU_1627539_0_0_1"/>
<dbReference type="EMBL" id="AKIJ01000001">
    <property type="protein sequence ID" value="KFG27057.1"/>
    <property type="molecule type" value="Genomic_DNA"/>
</dbReference>
<keyword evidence="2" id="KW-1185">Reference proteome</keyword>
<protein>
    <submittedName>
        <fullName evidence="1">Uncharacterized protein</fullName>
    </submittedName>
</protein>
<evidence type="ECO:0000313" key="2">
    <source>
        <dbReference type="Proteomes" id="UP000054524"/>
    </source>
</evidence>
<accession>A0A086J4I9</accession>
<comment type="caution">
    <text evidence="1">The sequence shown here is derived from an EMBL/GenBank/DDBJ whole genome shotgun (WGS) entry which is preliminary data.</text>
</comment>
<reference evidence="1 2" key="1">
    <citation type="journal article" date="2014" name="Genome Announc.">
        <title>Genome Sequence of the Microsporidian Species Nematocida sp1 Strain ERTm6 (ATCC PRA-372).</title>
        <authorList>
            <person name="Bakowski M.A."/>
            <person name="Priest M."/>
            <person name="Young S."/>
            <person name="Cuomo C.A."/>
            <person name="Troemel E.R."/>
        </authorList>
    </citation>
    <scope>NUCLEOTIDE SEQUENCE [LARGE SCALE GENOMIC DNA]</scope>
    <source>
        <strain evidence="1 2">ERTm6</strain>
    </source>
</reference>
<gene>
    <name evidence="1" type="ORF">NESG_00130</name>
</gene>
<sequence>MKVSLFLYYFTKACIKHACTDSLYVFGKLQLDGSLLNFVYLGSKLECFLDTLSVLSSRLKNTVLFHSMLFLGIRRISLNIKYVHYRFIYLYACCLLHPCEYGTAPLCASTKYIYIPASSSACLLINSIMVISCIQTIFLMEHSAQLMFFLEVSTLQIQKSLQL</sequence>
<dbReference type="AlphaFoldDB" id="A0A086J4I9"/>
<organism evidence="1 2">
    <name type="scientific">Nematocida ausubeli (strain ATCC PRA-371 / ERTm2)</name>
    <name type="common">Nematode killer fungus</name>
    <dbReference type="NCBI Taxonomy" id="1913371"/>
    <lineage>
        <taxon>Eukaryota</taxon>
        <taxon>Fungi</taxon>
        <taxon>Fungi incertae sedis</taxon>
        <taxon>Microsporidia</taxon>
        <taxon>Nematocida</taxon>
    </lineage>
</organism>
<dbReference type="GeneID" id="77675103"/>
<name>A0A086J4I9_NEMA1</name>
<evidence type="ECO:0000313" key="1">
    <source>
        <dbReference type="EMBL" id="KFG27057.1"/>
    </source>
</evidence>
<proteinExistence type="predicted"/>
<dbReference type="Proteomes" id="UP000054524">
    <property type="component" value="Unassembled WGS sequence"/>
</dbReference>